<organism evidence="1">
    <name type="scientific">marine sediment metagenome</name>
    <dbReference type="NCBI Taxonomy" id="412755"/>
    <lineage>
        <taxon>unclassified sequences</taxon>
        <taxon>metagenomes</taxon>
        <taxon>ecological metagenomes</taxon>
    </lineage>
</organism>
<dbReference type="EMBL" id="LAZR01002882">
    <property type="protein sequence ID" value="KKN24456.1"/>
    <property type="molecule type" value="Genomic_DNA"/>
</dbReference>
<evidence type="ECO:0000313" key="1">
    <source>
        <dbReference type="EMBL" id="KKN24456.1"/>
    </source>
</evidence>
<reference evidence="1" key="1">
    <citation type="journal article" date="2015" name="Nature">
        <title>Complex archaea that bridge the gap between prokaryotes and eukaryotes.</title>
        <authorList>
            <person name="Spang A."/>
            <person name="Saw J.H."/>
            <person name="Jorgensen S.L."/>
            <person name="Zaremba-Niedzwiedzka K."/>
            <person name="Martijn J."/>
            <person name="Lind A.E."/>
            <person name="van Eijk R."/>
            <person name="Schleper C."/>
            <person name="Guy L."/>
            <person name="Ettema T.J."/>
        </authorList>
    </citation>
    <scope>NUCLEOTIDE SEQUENCE</scope>
</reference>
<proteinExistence type="predicted"/>
<name>A0A0F9RHH2_9ZZZZ</name>
<gene>
    <name evidence="1" type="ORF">LCGC14_0894810</name>
</gene>
<accession>A0A0F9RHH2</accession>
<protein>
    <recommendedName>
        <fullName evidence="2">Neck protein</fullName>
    </recommendedName>
</protein>
<comment type="caution">
    <text evidence="1">The sequence shown here is derived from an EMBL/GenBank/DDBJ whole genome shotgun (WGS) entry which is preliminary data.</text>
</comment>
<dbReference type="AlphaFoldDB" id="A0A0F9RHH2"/>
<sequence length="186" mass="20829">MSAKLDIFNDIVTALAAVTEIETIELWNSQLTNEDREIPFNYNAVFIEFADIPWTTTNQQPSRLGSEGDVSKQQKGDGALITLHIAFSPLQDETVSFPIISPIIDKVYFAVQGLDNNFYGPLLRVAERQDTDHDRVIDWQMDFNTMIFECGELDDSLTEIPGGTVDVDVNVDLDIDNDIIRTGDGQ</sequence>
<evidence type="ECO:0008006" key="2">
    <source>
        <dbReference type="Google" id="ProtNLM"/>
    </source>
</evidence>